<dbReference type="Proteomes" id="UP000192671">
    <property type="component" value="Plasmid unnamed 2"/>
</dbReference>
<feature type="compositionally biased region" description="Basic and acidic residues" evidence="1">
    <location>
        <begin position="7"/>
        <end position="17"/>
    </location>
</feature>
<protein>
    <submittedName>
        <fullName evidence="2">Uncharacterized protein</fullName>
    </submittedName>
</protein>
<dbReference type="EMBL" id="LVWL01000009">
    <property type="protein sequence ID" value="ORI09478.1"/>
    <property type="molecule type" value="Genomic_DNA"/>
</dbReference>
<feature type="region of interest" description="Disordered" evidence="1">
    <location>
        <begin position="1"/>
        <end position="31"/>
    </location>
</feature>
<sequence>MIFGAFRPEKFIPDKPQNRNPKRQKKQKVKFEKSKNSLNFTNVKLKINKAAKINRNFKNISKTGMTERINEKLLANTPKGGKLGSDGILRHNSKEYVARSMDITGNKVIYEQIMNSKDTGNFKMMQGDRFVSTSKPVQATEGTNYKFVNFVYDPKNINTSMKFIDFTEGYLPGIPSTTKAGVGGWLIYQTLHPKEFYDGVIVNYDAIKSVFVDKDKK</sequence>
<dbReference type="AlphaFoldDB" id="A0A1X0U4N0"/>
<proteinExistence type="predicted"/>
<keyword evidence="2" id="KW-0614">Plasmid</keyword>
<evidence type="ECO:0000256" key="1">
    <source>
        <dbReference type="SAM" id="MobiDB-lite"/>
    </source>
</evidence>
<name>A0A1X0U4N0_9BACT</name>
<evidence type="ECO:0000313" key="2">
    <source>
        <dbReference type="EMBL" id="ORI09478.1"/>
    </source>
</evidence>
<accession>A0A1X0U4N0</accession>
<geneLocation type="plasmid" evidence="2">
    <name>unnamed 2</name>
</geneLocation>
<comment type="caution">
    <text evidence="2">The sequence shown here is derived from an EMBL/GenBank/DDBJ whole genome shotgun (WGS) entry which is preliminary data.</text>
</comment>
<organism evidence="2">
    <name type="scientific">Campylobacter concisus</name>
    <dbReference type="NCBI Taxonomy" id="199"/>
    <lineage>
        <taxon>Bacteria</taxon>
        <taxon>Pseudomonadati</taxon>
        <taxon>Campylobacterota</taxon>
        <taxon>Epsilonproteobacteria</taxon>
        <taxon>Campylobacterales</taxon>
        <taxon>Campylobacteraceae</taxon>
        <taxon>Campylobacter</taxon>
    </lineage>
</organism>
<gene>
    <name evidence="2" type="ORF">A3835_09560</name>
</gene>
<reference evidence="2" key="1">
    <citation type="journal article" date="2017" name="Gene Rep">
        <title>The ribosomal RNA operon (rrn) of Campylobacter concisus supports molecular typing to genomospecies level.</title>
        <authorList>
            <person name="Huq M."/>
            <person name="Van T.T.H."/>
            <person name="Gurtler V."/>
            <person name="Elshagmani E."/>
            <person name="Allemailem K.S."/>
            <person name="Smooker P.M."/>
            <person name="Istivan T.S."/>
        </authorList>
    </citation>
    <scope>NUCLEOTIDE SEQUENCE [LARGE SCALE GENOMIC DNA]</scope>
    <source>
        <strain evidence="2">RCH 26</strain>
        <plasmid evidence="2">unnamed 2</plasmid>
    </source>
</reference>